<dbReference type="Pfam" id="PF12704">
    <property type="entry name" value="MacB_PCD"/>
    <property type="match status" value="2"/>
</dbReference>
<keyword evidence="3 7" id="KW-0812">Transmembrane</keyword>
<keyword evidence="4 7" id="KW-1133">Transmembrane helix</keyword>
<dbReference type="GO" id="GO:0005886">
    <property type="term" value="C:plasma membrane"/>
    <property type="evidence" value="ECO:0007669"/>
    <property type="project" value="UniProtKB-SubCell"/>
</dbReference>
<evidence type="ECO:0000256" key="1">
    <source>
        <dbReference type="ARBA" id="ARBA00004651"/>
    </source>
</evidence>
<evidence type="ECO:0000313" key="10">
    <source>
        <dbReference type="EMBL" id="MBK9297880.1"/>
    </source>
</evidence>
<protein>
    <submittedName>
        <fullName evidence="10">FtsX-like permease family protein</fullName>
    </submittedName>
</protein>
<reference evidence="10 11" key="1">
    <citation type="submission" date="2020-10" db="EMBL/GenBank/DDBJ databases">
        <title>Connecting structure to function with the recovery of over 1000 high-quality activated sludge metagenome-assembled genomes encoding full-length rRNA genes using long-read sequencing.</title>
        <authorList>
            <person name="Singleton C.M."/>
            <person name="Petriglieri F."/>
            <person name="Kristensen J.M."/>
            <person name="Kirkegaard R.H."/>
            <person name="Michaelsen T.Y."/>
            <person name="Andersen M.H."/>
            <person name="Karst S.M."/>
            <person name="Dueholm M.S."/>
            <person name="Nielsen P.H."/>
            <person name="Albertsen M."/>
        </authorList>
    </citation>
    <scope>NUCLEOTIDE SEQUENCE [LARGE SCALE GENOMIC DNA]</scope>
    <source>
        <strain evidence="10">Lyne_18-Q3-R50-59_MAXAC.006</strain>
    </source>
</reference>
<name>A0A936NDC2_9ACTN</name>
<evidence type="ECO:0000256" key="6">
    <source>
        <dbReference type="ARBA" id="ARBA00038076"/>
    </source>
</evidence>
<sequence length="848" mass="86410">MILRLTLRSARAHILRFLLTTFAVLIGVTFITTAYGLADQLRSILDEETSGAGALGDVGEIPGANRLLFVSPELTSFGFGGSLDAALVDEIDGIDGVASAVGQSQRGVAFGVPGRRVDALGAIQSSATTSAFDEARWKLTSGTAPKGPDQLAVNSDGLSAADAQVGDTASVFLPTGRRDMTITGVVSSVTPESSSLFTFTSAVAVFDPAVNAQLFGGGNRIDSILVAVAPDADVATVSSAIEANLPSGITVGDAEDLTGQVVGLINTIVDGIETGMLVFAGITLFVGTFLVANTFSIVVAQRTRELAVLRAVGAGRRQVFVSVLGEAAVIGLIASLLGLAAGLALSTLAGWAIDTDRGFELIVSGRTVGIGFGIGLGVTLLSALFPALKAIRVSPVAAMRDTESDPSRSGLSGLLMGLLALGVGLTGIVIGLGGGRSTPQRIALIGGGAIVMFLALAALSRVIAAPAVRLIGAPLGSGPVPTLARTNAARNPKRTATTASALMIGLALIALVATVGLSVRQSLENQLRNNTTATWYLVPNQFVPPDPAAITDALSGAEGVAAVVPSSFANATVEGPAGKTTGVAVARLSEVGEVYDLNITDGPSDGGVWLSSDAADNQGVGQGARVTVSTGTGAETTATVGAIYTRTAALSDIIIDERVADEVGAQAFVQAIAIKATPDTSPAALKASIEPVAADFANAEVITPRQFEESQTGPLDIAVKAVAALLLASVLVAGLGVANTLALSVYERTREIGLLRAVGMTRRQIRKTVRREAVITSVFGGLLGVVVGTALGSAAVKVLPDSLSNTLVIPWLWIIACIMFTMLMGLLAALWPAWRAARMNMLDAISHE</sequence>
<comment type="similarity">
    <text evidence="6">Belongs to the ABC-4 integral membrane protein family.</text>
</comment>
<organism evidence="10 11">
    <name type="scientific">Candidatus Neomicrothrix subdominans</name>
    <dbReference type="NCBI Taxonomy" id="2954438"/>
    <lineage>
        <taxon>Bacteria</taxon>
        <taxon>Bacillati</taxon>
        <taxon>Actinomycetota</taxon>
        <taxon>Acidimicrobiia</taxon>
        <taxon>Acidimicrobiales</taxon>
        <taxon>Microthrixaceae</taxon>
        <taxon>Candidatus Neomicrothrix</taxon>
    </lineage>
</organism>
<feature type="transmembrane region" description="Helical" evidence="7">
    <location>
        <begin position="499"/>
        <end position="519"/>
    </location>
</feature>
<gene>
    <name evidence="10" type="ORF">IPN02_13820</name>
</gene>
<evidence type="ECO:0000259" key="8">
    <source>
        <dbReference type="Pfam" id="PF02687"/>
    </source>
</evidence>
<dbReference type="PANTHER" id="PTHR30572">
    <property type="entry name" value="MEMBRANE COMPONENT OF TRANSPORTER-RELATED"/>
    <property type="match status" value="1"/>
</dbReference>
<evidence type="ECO:0000259" key="9">
    <source>
        <dbReference type="Pfam" id="PF12704"/>
    </source>
</evidence>
<feature type="domain" description="MacB-like periplasmic core" evidence="9">
    <location>
        <begin position="495"/>
        <end position="691"/>
    </location>
</feature>
<dbReference type="PANTHER" id="PTHR30572:SF4">
    <property type="entry name" value="ABC TRANSPORTER PERMEASE YTRF"/>
    <property type="match status" value="1"/>
</dbReference>
<evidence type="ECO:0000256" key="4">
    <source>
        <dbReference type="ARBA" id="ARBA00022989"/>
    </source>
</evidence>
<evidence type="ECO:0000256" key="3">
    <source>
        <dbReference type="ARBA" id="ARBA00022692"/>
    </source>
</evidence>
<feature type="domain" description="ABC3 transporter permease C-terminal" evidence="8">
    <location>
        <begin position="278"/>
        <end position="395"/>
    </location>
</feature>
<keyword evidence="5 7" id="KW-0472">Membrane</keyword>
<feature type="transmembrane region" description="Helical" evidence="7">
    <location>
        <begin position="276"/>
        <end position="299"/>
    </location>
</feature>
<evidence type="ECO:0000256" key="2">
    <source>
        <dbReference type="ARBA" id="ARBA00022475"/>
    </source>
</evidence>
<feature type="transmembrane region" description="Helical" evidence="7">
    <location>
        <begin position="773"/>
        <end position="796"/>
    </location>
</feature>
<proteinExistence type="inferred from homology"/>
<feature type="domain" description="MacB-like periplasmic core" evidence="9">
    <location>
        <begin position="18"/>
        <end position="243"/>
    </location>
</feature>
<feature type="transmembrane region" description="Helical" evidence="7">
    <location>
        <begin position="319"/>
        <end position="348"/>
    </location>
</feature>
<evidence type="ECO:0000256" key="7">
    <source>
        <dbReference type="SAM" id="Phobius"/>
    </source>
</evidence>
<dbReference type="InterPro" id="IPR050250">
    <property type="entry name" value="Macrolide_Exporter_MacB"/>
</dbReference>
<dbReference type="EMBL" id="JADJZA010000007">
    <property type="protein sequence ID" value="MBK9297880.1"/>
    <property type="molecule type" value="Genomic_DNA"/>
</dbReference>
<feature type="transmembrane region" description="Helical" evidence="7">
    <location>
        <begin position="721"/>
        <end position="746"/>
    </location>
</feature>
<feature type="transmembrane region" description="Helical" evidence="7">
    <location>
        <begin position="442"/>
        <end position="464"/>
    </location>
</feature>
<comment type="subcellular location">
    <subcellularLocation>
        <location evidence="1">Cell membrane</location>
        <topology evidence="1">Multi-pass membrane protein</topology>
    </subcellularLocation>
</comment>
<dbReference type="InterPro" id="IPR025857">
    <property type="entry name" value="MacB_PCD"/>
</dbReference>
<dbReference type="Pfam" id="PF02687">
    <property type="entry name" value="FtsX"/>
    <property type="match status" value="2"/>
</dbReference>
<comment type="caution">
    <text evidence="10">The sequence shown here is derived from an EMBL/GenBank/DDBJ whole genome shotgun (WGS) entry which is preliminary data.</text>
</comment>
<evidence type="ECO:0000313" key="11">
    <source>
        <dbReference type="Proteomes" id="UP000727993"/>
    </source>
</evidence>
<accession>A0A936NDC2</accession>
<dbReference type="GO" id="GO:0022857">
    <property type="term" value="F:transmembrane transporter activity"/>
    <property type="evidence" value="ECO:0007669"/>
    <property type="project" value="TreeGrafter"/>
</dbReference>
<feature type="transmembrane region" description="Helical" evidence="7">
    <location>
        <begin position="808"/>
        <end position="831"/>
    </location>
</feature>
<dbReference type="Proteomes" id="UP000727993">
    <property type="component" value="Unassembled WGS sequence"/>
</dbReference>
<dbReference type="InterPro" id="IPR003838">
    <property type="entry name" value="ABC3_permease_C"/>
</dbReference>
<dbReference type="AlphaFoldDB" id="A0A936NDC2"/>
<evidence type="ECO:0000256" key="5">
    <source>
        <dbReference type="ARBA" id="ARBA00023136"/>
    </source>
</evidence>
<feature type="transmembrane region" description="Helical" evidence="7">
    <location>
        <begin position="409"/>
        <end position="430"/>
    </location>
</feature>
<feature type="transmembrane region" description="Helical" evidence="7">
    <location>
        <begin position="368"/>
        <end position="388"/>
    </location>
</feature>
<keyword evidence="2" id="KW-1003">Cell membrane</keyword>
<feature type="domain" description="ABC3 transporter permease C-terminal" evidence="8">
    <location>
        <begin position="725"/>
        <end position="840"/>
    </location>
</feature>